<evidence type="ECO:0000256" key="1">
    <source>
        <dbReference type="SAM" id="MobiDB-lite"/>
    </source>
</evidence>
<feature type="domain" description="Transcription factor TFIIIC triple barrel" evidence="2">
    <location>
        <begin position="16"/>
        <end position="153"/>
    </location>
</feature>
<dbReference type="EMBL" id="MU002270">
    <property type="protein sequence ID" value="KAF2787878.1"/>
    <property type="molecule type" value="Genomic_DNA"/>
</dbReference>
<organism evidence="3 4">
    <name type="scientific">Melanomma pulvis-pyrius CBS 109.77</name>
    <dbReference type="NCBI Taxonomy" id="1314802"/>
    <lineage>
        <taxon>Eukaryota</taxon>
        <taxon>Fungi</taxon>
        <taxon>Dikarya</taxon>
        <taxon>Ascomycota</taxon>
        <taxon>Pezizomycotina</taxon>
        <taxon>Dothideomycetes</taxon>
        <taxon>Pleosporomycetidae</taxon>
        <taxon>Pleosporales</taxon>
        <taxon>Melanommataceae</taxon>
        <taxon>Melanomma</taxon>
    </lineage>
</organism>
<dbReference type="AlphaFoldDB" id="A0A6A6WVE8"/>
<proteinExistence type="predicted"/>
<accession>A0A6A6WVE8</accession>
<evidence type="ECO:0000313" key="3">
    <source>
        <dbReference type="EMBL" id="KAF2787878.1"/>
    </source>
</evidence>
<keyword evidence="4" id="KW-1185">Reference proteome</keyword>
<feature type="region of interest" description="Disordered" evidence="1">
    <location>
        <begin position="214"/>
        <end position="256"/>
    </location>
</feature>
<dbReference type="Pfam" id="PF10419">
    <property type="entry name" value="TFIIIC_sub6"/>
    <property type="match status" value="1"/>
</dbReference>
<name>A0A6A6WVE8_9PLEO</name>
<dbReference type="OrthoDB" id="1877767at2759"/>
<dbReference type="Proteomes" id="UP000799757">
    <property type="component" value="Unassembled WGS sequence"/>
</dbReference>
<dbReference type="InterPro" id="IPR019481">
    <property type="entry name" value="TFIIIC_triple_barrel"/>
</dbReference>
<gene>
    <name evidence="3" type="ORF">K505DRAFT_366968</name>
</gene>
<reference evidence="3" key="1">
    <citation type="journal article" date="2020" name="Stud. Mycol.">
        <title>101 Dothideomycetes genomes: a test case for predicting lifestyles and emergence of pathogens.</title>
        <authorList>
            <person name="Haridas S."/>
            <person name="Albert R."/>
            <person name="Binder M."/>
            <person name="Bloem J."/>
            <person name="Labutti K."/>
            <person name="Salamov A."/>
            <person name="Andreopoulos B."/>
            <person name="Baker S."/>
            <person name="Barry K."/>
            <person name="Bills G."/>
            <person name="Bluhm B."/>
            <person name="Cannon C."/>
            <person name="Castanera R."/>
            <person name="Culley D."/>
            <person name="Daum C."/>
            <person name="Ezra D."/>
            <person name="Gonzalez J."/>
            <person name="Henrissat B."/>
            <person name="Kuo A."/>
            <person name="Liang C."/>
            <person name="Lipzen A."/>
            <person name="Lutzoni F."/>
            <person name="Magnuson J."/>
            <person name="Mondo S."/>
            <person name="Nolan M."/>
            <person name="Ohm R."/>
            <person name="Pangilinan J."/>
            <person name="Park H.-J."/>
            <person name="Ramirez L."/>
            <person name="Alfaro M."/>
            <person name="Sun H."/>
            <person name="Tritt A."/>
            <person name="Yoshinaga Y."/>
            <person name="Zwiers L.-H."/>
            <person name="Turgeon B."/>
            <person name="Goodwin S."/>
            <person name="Spatafora J."/>
            <person name="Crous P."/>
            <person name="Grigoriev I."/>
        </authorList>
    </citation>
    <scope>NUCLEOTIDE SEQUENCE</scope>
    <source>
        <strain evidence="3">CBS 109.77</strain>
    </source>
</reference>
<evidence type="ECO:0000259" key="2">
    <source>
        <dbReference type="Pfam" id="PF10419"/>
    </source>
</evidence>
<protein>
    <recommendedName>
        <fullName evidence="2">Transcription factor TFIIIC triple barrel domain-containing protein</fullName>
    </recommendedName>
</protein>
<dbReference type="Gene3D" id="2.60.40.4370">
    <property type="match status" value="1"/>
</dbReference>
<sequence>MTNTEEDEWEYEYDETETENFYITLDLSNTPAVGLLNFTNDSNPGHPTRLQSRLRALNAYAGRKETVIPGADDPSNVQQLATMGQIQITGLHTSNPLVWYDGHLLSCKWASTIGTDLFFVKPSPEVDSPNHPLRSLPAVDLLAMSSAKLTTNVAVLRPRDHLFVQEHHNEAQPVDAMDVDIHPAAEEAHRPTIEVSQPPVEETPSAPMSFLERLNQAKAKRGEKSRLYVSKTSSGSRVVAKKAKTRPGNGDMSRAA</sequence>
<evidence type="ECO:0000313" key="4">
    <source>
        <dbReference type="Proteomes" id="UP000799757"/>
    </source>
</evidence>